<dbReference type="Proteomes" id="UP000076925">
    <property type="component" value="Unassembled WGS sequence"/>
</dbReference>
<accession>A0A139XBS5</accession>
<reference evidence="2 3" key="1">
    <citation type="journal article" date="2013" name="Genome Biol. Evol.">
        <title>Genomes of Stigonematalean cyanobacteria (subsection V) and the evolution of oxygenic photosynthesis from prokaryotes to plastids.</title>
        <authorList>
            <person name="Dagan T."/>
            <person name="Roettger M."/>
            <person name="Stucken K."/>
            <person name="Landan G."/>
            <person name="Koch R."/>
            <person name="Major P."/>
            <person name="Gould S.B."/>
            <person name="Goremykin V.V."/>
            <person name="Rippka R."/>
            <person name="Tandeau de Marsac N."/>
            <person name="Gugger M."/>
            <person name="Lockhart P.J."/>
            <person name="Allen J.F."/>
            <person name="Brune I."/>
            <person name="Maus I."/>
            <person name="Puhler A."/>
            <person name="Martin W.F."/>
        </authorList>
    </citation>
    <scope>NUCLEOTIDE SEQUENCE [LARGE SCALE GENOMIC DNA]</scope>
    <source>
        <strain evidence="2 3">PCC 7110</strain>
    </source>
</reference>
<organism evidence="2 3">
    <name type="scientific">Scytonema hofmannii PCC 7110</name>
    <dbReference type="NCBI Taxonomy" id="128403"/>
    <lineage>
        <taxon>Bacteria</taxon>
        <taxon>Bacillati</taxon>
        <taxon>Cyanobacteriota</taxon>
        <taxon>Cyanophyceae</taxon>
        <taxon>Nostocales</taxon>
        <taxon>Scytonemataceae</taxon>
        <taxon>Scytonema</taxon>
    </lineage>
</organism>
<dbReference type="EMBL" id="ANNX02000020">
    <property type="protein sequence ID" value="KYC42150.1"/>
    <property type="molecule type" value="Genomic_DNA"/>
</dbReference>
<dbReference type="RefSeq" id="WP_017741920.1">
    <property type="nucleotide sequence ID" value="NZ_KQ976354.1"/>
</dbReference>
<evidence type="ECO:0000256" key="1">
    <source>
        <dbReference type="SAM" id="MobiDB-lite"/>
    </source>
</evidence>
<comment type="caution">
    <text evidence="2">The sequence shown here is derived from an EMBL/GenBank/DDBJ whole genome shotgun (WGS) entry which is preliminary data.</text>
</comment>
<keyword evidence="3" id="KW-1185">Reference proteome</keyword>
<sequence>MLTNEDGWSWALPPDSDACLTVVDAVTTTASADSVTSNVGSTTATTTGNDRVCRTTATVLEPIPSTNVKFQQGSTGPVIVTFIAEWPKPRNDEIPAGSQAAGDRSLH</sequence>
<evidence type="ECO:0000313" key="2">
    <source>
        <dbReference type="EMBL" id="KYC42150.1"/>
    </source>
</evidence>
<name>A0A139XBS5_9CYAN</name>
<feature type="region of interest" description="Disordered" evidence="1">
    <location>
        <begin position="87"/>
        <end position="107"/>
    </location>
</feature>
<dbReference type="AlphaFoldDB" id="A0A139XBS5"/>
<evidence type="ECO:0000313" key="3">
    <source>
        <dbReference type="Proteomes" id="UP000076925"/>
    </source>
</evidence>
<protein>
    <submittedName>
        <fullName evidence="2">Uncharacterized protein</fullName>
    </submittedName>
</protein>
<gene>
    <name evidence="2" type="ORF">WA1_19345</name>
</gene>
<proteinExistence type="predicted"/>